<dbReference type="InterPro" id="IPR016187">
    <property type="entry name" value="CTDL_fold"/>
</dbReference>
<dbReference type="STRING" id="199890.A0A182PJZ2"/>
<dbReference type="Pfam" id="PF00059">
    <property type="entry name" value="Lectin_C"/>
    <property type="match status" value="1"/>
</dbReference>
<feature type="signal peptide" evidence="2">
    <location>
        <begin position="1"/>
        <end position="16"/>
    </location>
</feature>
<feature type="compositionally biased region" description="Low complexity" evidence="1">
    <location>
        <begin position="358"/>
        <end position="377"/>
    </location>
</feature>
<sequence>VLCLLVSGLLTQAANDTRHDGSGRPSRRYKRKFGMCPPKFSSIGNECYYISPNKLNWLDAYFDCKDHNSKLAEPMMYEDKTLRRALQKSKHPDDLWIGGTYNWKSSKWQWGHNGRDIEYQSFSQMVPGGSKDLKFHCALLRADIKFRWSAEKCTEKLNFICQHRMPLVSESGRYMVYDKWNKTYPDQKANEKLVYIVSEATGRNRSETGKPRIYNSAKRLLQSNPSIKPRQAGHRRNPARAKKPAASLRPNYIPPEVVGRKQHLAQYAPDATNDISPNDNGHRNGGGYHHSSAHFNIDFSPRNGNSRNPSFPRGYRVAPGTMGRVEQHVPHQHRHQPGQHRATTKRMHYFVPPYPQYTPTHSPKPTTAPTTTTTTTTAPPPPPPPPTTRSTAQPTPARFPGYPPSTTSAHRHTTHAMTAEERKIKRDRLRERLSKLTPEEQQWFWQDRANRKKLKEQQLRKLKLDRENEVVL</sequence>
<feature type="chain" id="PRO_5008131560" description="C-type lectin domain-containing protein" evidence="2">
    <location>
        <begin position="17"/>
        <end position="472"/>
    </location>
</feature>
<dbReference type="InterPro" id="IPR016186">
    <property type="entry name" value="C-type_lectin-like/link_sf"/>
</dbReference>
<evidence type="ECO:0000313" key="5">
    <source>
        <dbReference type="Proteomes" id="UP000075885"/>
    </source>
</evidence>
<dbReference type="EnsemblMetazoa" id="AEPI007258-RA">
    <property type="protein sequence ID" value="AEPI007258-PA"/>
    <property type="gene ID" value="AEPI007258"/>
</dbReference>
<reference evidence="4" key="2">
    <citation type="submission" date="2020-05" db="UniProtKB">
        <authorList>
            <consortium name="EnsemblMetazoa"/>
        </authorList>
    </citation>
    <scope>IDENTIFICATION</scope>
    <source>
        <strain evidence="4">Epiroticus2</strain>
    </source>
</reference>
<feature type="compositionally biased region" description="Pro residues" evidence="1">
    <location>
        <begin position="378"/>
        <end position="387"/>
    </location>
</feature>
<reference evidence="5" key="1">
    <citation type="submission" date="2013-03" db="EMBL/GenBank/DDBJ databases">
        <title>The Genome Sequence of Anopheles epiroticus epiroticus2.</title>
        <authorList>
            <consortium name="The Broad Institute Genomics Platform"/>
            <person name="Neafsey D.E."/>
            <person name="Howell P."/>
            <person name="Walker B."/>
            <person name="Young S.K."/>
            <person name="Zeng Q."/>
            <person name="Gargeya S."/>
            <person name="Fitzgerald M."/>
            <person name="Haas B."/>
            <person name="Abouelleil A."/>
            <person name="Allen A.W."/>
            <person name="Alvarado L."/>
            <person name="Arachchi H.M."/>
            <person name="Berlin A.M."/>
            <person name="Chapman S.B."/>
            <person name="Gainer-Dewar J."/>
            <person name="Goldberg J."/>
            <person name="Griggs A."/>
            <person name="Gujja S."/>
            <person name="Hansen M."/>
            <person name="Howarth C."/>
            <person name="Imamovic A."/>
            <person name="Ireland A."/>
            <person name="Larimer J."/>
            <person name="McCowan C."/>
            <person name="Murphy C."/>
            <person name="Pearson M."/>
            <person name="Poon T.W."/>
            <person name="Priest M."/>
            <person name="Roberts A."/>
            <person name="Saif S."/>
            <person name="Shea T."/>
            <person name="Sisk P."/>
            <person name="Sykes S."/>
            <person name="Wortman J."/>
            <person name="Nusbaum C."/>
            <person name="Birren B."/>
        </authorList>
    </citation>
    <scope>NUCLEOTIDE SEQUENCE [LARGE SCALE GENOMIC DNA]</scope>
    <source>
        <strain evidence="5">Epiroticus2</strain>
    </source>
</reference>
<dbReference type="Gene3D" id="3.10.100.10">
    <property type="entry name" value="Mannose-Binding Protein A, subunit A"/>
    <property type="match status" value="1"/>
</dbReference>
<protein>
    <recommendedName>
        <fullName evidence="3">C-type lectin domain-containing protein</fullName>
    </recommendedName>
</protein>
<dbReference type="AlphaFoldDB" id="A0A182PJZ2"/>
<feature type="region of interest" description="Disordered" evidence="1">
    <location>
        <begin position="277"/>
        <end position="314"/>
    </location>
</feature>
<dbReference type="InterPro" id="IPR001304">
    <property type="entry name" value="C-type_lectin-like"/>
</dbReference>
<dbReference type="Proteomes" id="UP000075885">
    <property type="component" value="Unassembled WGS sequence"/>
</dbReference>
<feature type="compositionally biased region" description="Basic residues" evidence="1">
    <location>
        <begin position="231"/>
        <end position="243"/>
    </location>
</feature>
<dbReference type="PANTHER" id="PTHR45710">
    <property type="entry name" value="C-TYPE LECTIN DOMAIN-CONTAINING PROTEIN 180"/>
    <property type="match status" value="1"/>
</dbReference>
<organism evidence="4 5">
    <name type="scientific">Anopheles epiroticus</name>
    <dbReference type="NCBI Taxonomy" id="199890"/>
    <lineage>
        <taxon>Eukaryota</taxon>
        <taxon>Metazoa</taxon>
        <taxon>Ecdysozoa</taxon>
        <taxon>Arthropoda</taxon>
        <taxon>Hexapoda</taxon>
        <taxon>Insecta</taxon>
        <taxon>Pterygota</taxon>
        <taxon>Neoptera</taxon>
        <taxon>Endopterygota</taxon>
        <taxon>Diptera</taxon>
        <taxon>Nematocera</taxon>
        <taxon>Culicoidea</taxon>
        <taxon>Culicidae</taxon>
        <taxon>Anophelinae</taxon>
        <taxon>Anopheles</taxon>
    </lineage>
</organism>
<dbReference type="VEuPathDB" id="VectorBase:AEPI007258"/>
<feature type="domain" description="C-type lectin" evidence="3">
    <location>
        <begin position="43"/>
        <end position="162"/>
    </location>
</feature>
<proteinExistence type="predicted"/>
<dbReference type="CDD" id="cd00037">
    <property type="entry name" value="CLECT"/>
    <property type="match status" value="1"/>
</dbReference>
<evidence type="ECO:0000313" key="4">
    <source>
        <dbReference type="EnsemblMetazoa" id="AEPI007258-PA"/>
    </source>
</evidence>
<dbReference type="PROSITE" id="PS50041">
    <property type="entry name" value="C_TYPE_LECTIN_2"/>
    <property type="match status" value="1"/>
</dbReference>
<dbReference type="SUPFAM" id="SSF56436">
    <property type="entry name" value="C-type lectin-like"/>
    <property type="match status" value="1"/>
</dbReference>
<accession>A0A182PJZ2</accession>
<dbReference type="InterPro" id="IPR050828">
    <property type="entry name" value="C-type_lectin/matrix_domain"/>
</dbReference>
<name>A0A182PJZ2_9DIPT</name>
<evidence type="ECO:0000256" key="1">
    <source>
        <dbReference type="SAM" id="MobiDB-lite"/>
    </source>
</evidence>
<feature type="region of interest" description="Disordered" evidence="1">
    <location>
        <begin position="351"/>
        <end position="426"/>
    </location>
</feature>
<evidence type="ECO:0000256" key="2">
    <source>
        <dbReference type="SAM" id="SignalP"/>
    </source>
</evidence>
<dbReference type="PANTHER" id="PTHR45710:SF26">
    <property type="entry name" value="RH26557P"/>
    <property type="match status" value="1"/>
</dbReference>
<keyword evidence="2" id="KW-0732">Signal</keyword>
<keyword evidence="5" id="KW-1185">Reference proteome</keyword>
<dbReference type="SMART" id="SM00034">
    <property type="entry name" value="CLECT"/>
    <property type="match status" value="1"/>
</dbReference>
<feature type="region of interest" description="Disordered" evidence="1">
    <location>
        <begin position="223"/>
        <end position="252"/>
    </location>
</feature>
<evidence type="ECO:0000259" key="3">
    <source>
        <dbReference type="PROSITE" id="PS50041"/>
    </source>
</evidence>